<dbReference type="InterPro" id="IPR000504">
    <property type="entry name" value="RRM_dom"/>
</dbReference>
<accession>A0A1D2VNP3</accession>
<keyword evidence="1" id="KW-0694">RNA-binding</keyword>
<keyword evidence="4" id="KW-1185">Reference proteome</keyword>
<evidence type="ECO:0000259" key="2">
    <source>
        <dbReference type="PROSITE" id="PS50102"/>
    </source>
</evidence>
<evidence type="ECO:0000313" key="4">
    <source>
        <dbReference type="Proteomes" id="UP000095038"/>
    </source>
</evidence>
<dbReference type="PROSITE" id="PS50102">
    <property type="entry name" value="RRM"/>
    <property type="match status" value="1"/>
</dbReference>
<dbReference type="AlphaFoldDB" id="A0A1D2VNP3"/>
<reference evidence="4" key="1">
    <citation type="submission" date="2016-05" db="EMBL/GenBank/DDBJ databases">
        <title>Comparative genomics of biotechnologically important yeasts.</title>
        <authorList>
            <consortium name="DOE Joint Genome Institute"/>
            <person name="Riley R."/>
            <person name="Haridas S."/>
            <person name="Wolfe K.H."/>
            <person name="Lopes M.R."/>
            <person name="Hittinger C.T."/>
            <person name="Goker M."/>
            <person name="Salamov A."/>
            <person name="Wisecaver J."/>
            <person name="Long T.M."/>
            <person name="Aerts A.L."/>
            <person name="Barry K."/>
            <person name="Choi C."/>
            <person name="Clum A."/>
            <person name="Coughlan A.Y."/>
            <person name="Deshpande S."/>
            <person name="Douglass A.P."/>
            <person name="Hanson S.J."/>
            <person name="Klenk H.-P."/>
            <person name="Labutti K."/>
            <person name="Lapidus A."/>
            <person name="Lindquist E."/>
            <person name="Lipzen A."/>
            <person name="Meier-Kolthoff J.P."/>
            <person name="Ohm R.A."/>
            <person name="Otillar R.P."/>
            <person name="Pangilinan J."/>
            <person name="Peng Y."/>
            <person name="Rokas A."/>
            <person name="Rosa C.A."/>
            <person name="Scheuner C."/>
            <person name="Sibirny A.A."/>
            <person name="Slot J.C."/>
            <person name="Stielow J.B."/>
            <person name="Sun H."/>
            <person name="Kurtzman C.P."/>
            <person name="Blackwell M."/>
            <person name="Grigoriev I.V."/>
            <person name="Jeffries T.W."/>
        </authorList>
    </citation>
    <scope>NUCLEOTIDE SEQUENCE [LARGE SCALE GENOMIC DNA]</scope>
    <source>
        <strain evidence="4">DSM 1968</strain>
    </source>
</reference>
<feature type="domain" description="RRM" evidence="2">
    <location>
        <begin position="11"/>
        <end position="79"/>
    </location>
</feature>
<dbReference type="OrthoDB" id="275748at2759"/>
<dbReference type="Gene3D" id="3.30.70.330">
    <property type="match status" value="1"/>
</dbReference>
<protein>
    <recommendedName>
        <fullName evidence="2">RRM domain-containing protein</fullName>
    </recommendedName>
</protein>
<name>A0A1D2VNP3_9ASCO</name>
<dbReference type="Pfam" id="PF00076">
    <property type="entry name" value="RRM_1"/>
    <property type="match status" value="1"/>
</dbReference>
<organism evidence="3 4">
    <name type="scientific">Ascoidea rubescens DSM 1968</name>
    <dbReference type="NCBI Taxonomy" id="1344418"/>
    <lineage>
        <taxon>Eukaryota</taxon>
        <taxon>Fungi</taxon>
        <taxon>Dikarya</taxon>
        <taxon>Ascomycota</taxon>
        <taxon>Saccharomycotina</taxon>
        <taxon>Saccharomycetes</taxon>
        <taxon>Ascoideaceae</taxon>
        <taxon>Ascoidea</taxon>
    </lineage>
</organism>
<dbReference type="Proteomes" id="UP000095038">
    <property type="component" value="Unassembled WGS sequence"/>
</dbReference>
<proteinExistence type="predicted"/>
<dbReference type="InterPro" id="IPR012677">
    <property type="entry name" value="Nucleotide-bd_a/b_plait_sf"/>
</dbReference>
<dbReference type="GeneID" id="30965795"/>
<dbReference type="GO" id="GO:0003723">
    <property type="term" value="F:RNA binding"/>
    <property type="evidence" value="ECO:0007669"/>
    <property type="project" value="UniProtKB-UniRule"/>
</dbReference>
<gene>
    <name evidence="3" type="ORF">ASCRUDRAFT_73128</name>
</gene>
<dbReference type="InParanoid" id="A0A1D2VNP3"/>
<sequence>MSNNQFNIEFPIVLVKNLPYEVITQELYDLFNKFGRIVELRKEMKNHLKGDCFVIYSDLKSAKSCAENLNGVNFQSRYLVALLYPIDNHKRNDIKNGLIQVNNKSVHTK</sequence>
<dbReference type="RefSeq" id="XP_020049530.1">
    <property type="nucleotide sequence ID" value="XM_020192159.1"/>
</dbReference>
<evidence type="ECO:0000256" key="1">
    <source>
        <dbReference type="PROSITE-ProRule" id="PRU00176"/>
    </source>
</evidence>
<dbReference type="SUPFAM" id="SSF54928">
    <property type="entry name" value="RNA-binding domain, RBD"/>
    <property type="match status" value="1"/>
</dbReference>
<evidence type="ECO:0000313" key="3">
    <source>
        <dbReference type="EMBL" id="ODV63223.1"/>
    </source>
</evidence>
<dbReference type="SMART" id="SM00360">
    <property type="entry name" value="RRM"/>
    <property type="match status" value="1"/>
</dbReference>
<dbReference type="InterPro" id="IPR035979">
    <property type="entry name" value="RBD_domain_sf"/>
</dbReference>
<dbReference type="STRING" id="1344418.A0A1D2VNP3"/>
<dbReference type="EMBL" id="KV454475">
    <property type="protein sequence ID" value="ODV63223.1"/>
    <property type="molecule type" value="Genomic_DNA"/>
</dbReference>